<reference evidence="20" key="1">
    <citation type="submission" date="2021-05" db="EMBL/GenBank/DDBJ databases">
        <authorList>
            <person name="Alioto T."/>
            <person name="Alioto T."/>
            <person name="Gomez Garrido J."/>
        </authorList>
    </citation>
    <scope>NUCLEOTIDE SEQUENCE</scope>
</reference>
<evidence type="ECO:0000256" key="6">
    <source>
        <dbReference type="ARBA" id="ARBA00023015"/>
    </source>
</evidence>
<dbReference type="Gene3D" id="3.30.40.10">
    <property type="entry name" value="Zinc/RING finger domain, C3HC4 (zinc finger)"/>
    <property type="match status" value="2"/>
</dbReference>
<protein>
    <recommendedName>
        <fullName evidence="11">Bromodomain adjacent to zinc finger domain protein 1A</fullName>
    </recommendedName>
</protein>
<dbReference type="SMART" id="SM00249">
    <property type="entry name" value="PHD"/>
    <property type="match status" value="2"/>
</dbReference>
<sequence>MPLLNKKPFVRNKVNLNNLKDTDQLFYCTQTGEAFEDYEEFCERVYLCNSIQWSCSYTGKSSLTYKEALDSEENAKKMLKEFPMELRLPILYLATLTDRTTQRELADDILAFVRNRFFVGEMVEVQIDNQWKESHILQVHLPKDLKKAAAEFEKSNNNPRKFFPPESMFEYEVEVLTDSTSAVMNKDALVTVPLERIRRKKFVHTQEKNRLFIRQFDECPSTPSGKGSCKVKDSVYKKYNLGQTQWSKIFVGPEPKFYQQPMKPTNTSNTKANTSNTKANTSNSANTGKRKPTQQPTLDHFVTKKSSPTKVNNVAASKENPANSKAAREAKEKEMAEKMEKKRITLEEIAKKQKEEKMQLQEKKKQEKIKLAEFMKEYQKKKDDLELEDLKELPEPAPIHMKIPNKYFGHLVQLLEFAGSFDKFVGSKRFFPKGNAGSKGSQPAGLSFELLEKALLDSEVEGPLNDLLQMLLSAVYHVLELEEEEMDDSSKSRYVLHGSIDKTITESSDPDVNRLSDLATKAKHWALHTQGVHFPQIPVDFYTITEVLRLHLLLSGSRMEDFILRWRYEQRGGYRAFDDPGVLFRQKRPDIMEHLAVKSVYELSLDDKLEIIQVLVDQVLTYAEVRDVIDEKIEEARLNRHEFRMNCAAVMRKEREDVFKLKEQKKNIKEKDKLDEIDREIAELVERNKDKLQREYIRLTVASREPRLLALGYDRAFRRYWVFQSVPGLYVEHNPEHYVGECIPGGTPCIDKMNMPDADTLEYLKRLFEDSNNKENLGNRTLVKDVLSTPVKNLMREGVNTDEKPKPRVAWVCSGQMSTCQVHNVKPGQTVWFYYKTEEDINRLISTLNDRGFREHELKDALTQERDRILKGLPDVPFFVYNPAEVMDVDSIPTDSNHGMVLDLALRDQLLDLEYKITAGGLGNLKVDDVGMWRKRLEEGNFDEKKEAKWPNEDKIPEIPEQEHDSMKELLETEFKFADILGAVFDSVASVASNIQGLKVALLQLEQCVTGKFFEQPLGGGKTSRRAAKVSNLAPKWEASLKRCTSLSQLFIHLATLEKSIRWSKSLLKTNCKLCKTRSDPEQMLLCDSCDKGFHTFCLTPKLKKIPEGDWHCAQCKPVEKTKAKAKKLAAAKPAEPVEEETKTVFGKCKVCLDKVPLITCAECSGGYHMACLEPPMRKIPRGKWTCQACRRLSAVMRREAEEEEGEALLRSSHRRCARAASSKISHIAQQILSNNLSDDESMDGNTSVLPPERKRKSRHSVEPVASDLPLDNAVLQEILEELMHDQNAWPFLRPVSKGDVPDYHRIILHPMDFGTIKHKLNMFQYRNNSEVLYDCNLVFDNCFAYNKEDSEIYESGDKLKTLFDKLCKERHLFYIEEDMSPDTKQAKKRKK</sequence>
<dbReference type="InterPro" id="IPR013083">
    <property type="entry name" value="Znf_RING/FYVE/PHD"/>
</dbReference>
<feature type="domain" description="WAC" evidence="19">
    <location>
        <begin position="23"/>
        <end position="129"/>
    </location>
</feature>
<dbReference type="GO" id="GO:0003677">
    <property type="term" value="F:DNA binding"/>
    <property type="evidence" value="ECO:0007669"/>
    <property type="project" value="TreeGrafter"/>
</dbReference>
<dbReference type="InterPro" id="IPR018359">
    <property type="entry name" value="Bromodomain_CS"/>
</dbReference>
<organism evidence="20">
    <name type="scientific">Cacopsylla melanoneura</name>
    <dbReference type="NCBI Taxonomy" id="428564"/>
    <lineage>
        <taxon>Eukaryota</taxon>
        <taxon>Metazoa</taxon>
        <taxon>Ecdysozoa</taxon>
        <taxon>Arthropoda</taxon>
        <taxon>Hexapoda</taxon>
        <taxon>Insecta</taxon>
        <taxon>Pterygota</taxon>
        <taxon>Neoptera</taxon>
        <taxon>Paraneoptera</taxon>
        <taxon>Hemiptera</taxon>
        <taxon>Sternorrhyncha</taxon>
        <taxon>Psylloidea</taxon>
        <taxon>Psyllidae</taxon>
        <taxon>Psyllinae</taxon>
        <taxon>Cacopsylla</taxon>
    </lineage>
</organism>
<dbReference type="Pfam" id="PF00628">
    <property type="entry name" value="PHD"/>
    <property type="match status" value="2"/>
</dbReference>
<keyword evidence="9" id="KW-0804">Transcription</keyword>
<dbReference type="GO" id="GO:0006338">
    <property type="term" value="P:chromatin remodeling"/>
    <property type="evidence" value="ECO:0007669"/>
    <property type="project" value="InterPro"/>
</dbReference>
<dbReference type="GO" id="GO:0045740">
    <property type="term" value="P:positive regulation of DNA replication"/>
    <property type="evidence" value="ECO:0007669"/>
    <property type="project" value="TreeGrafter"/>
</dbReference>
<dbReference type="InterPro" id="IPR036427">
    <property type="entry name" value="Bromodomain-like_sf"/>
</dbReference>
<feature type="domain" description="PHD-type" evidence="18">
    <location>
        <begin position="1069"/>
        <end position="1119"/>
    </location>
</feature>
<evidence type="ECO:0000259" key="17">
    <source>
        <dbReference type="PROSITE" id="PS50014"/>
    </source>
</evidence>
<evidence type="ECO:0000256" key="4">
    <source>
        <dbReference type="ARBA" id="ARBA00022771"/>
    </source>
</evidence>
<keyword evidence="5" id="KW-0862">Zinc</keyword>
<dbReference type="Pfam" id="PF00439">
    <property type="entry name" value="Bromodomain"/>
    <property type="match status" value="1"/>
</dbReference>
<dbReference type="PROSITE" id="PS50016">
    <property type="entry name" value="ZF_PHD_2"/>
    <property type="match status" value="2"/>
</dbReference>
<dbReference type="InterPro" id="IPR028942">
    <property type="entry name" value="WHIM1_dom"/>
</dbReference>
<dbReference type="InterPro" id="IPR011011">
    <property type="entry name" value="Znf_FYVE_PHD"/>
</dbReference>
<dbReference type="GO" id="GO:0000228">
    <property type="term" value="C:nuclear chromosome"/>
    <property type="evidence" value="ECO:0007669"/>
    <property type="project" value="TreeGrafter"/>
</dbReference>
<keyword evidence="8 12" id="KW-0103">Bromodomain</keyword>
<feature type="domain" description="PHD-type" evidence="18">
    <location>
        <begin position="1146"/>
        <end position="1193"/>
    </location>
</feature>
<dbReference type="GO" id="GO:0006355">
    <property type="term" value="P:regulation of DNA-templated transcription"/>
    <property type="evidence" value="ECO:0007669"/>
    <property type="project" value="TreeGrafter"/>
</dbReference>
<evidence type="ECO:0000256" key="15">
    <source>
        <dbReference type="SAM" id="Coils"/>
    </source>
</evidence>
<accession>A0A8D8VHE1</accession>
<dbReference type="InterPro" id="IPR013136">
    <property type="entry name" value="WSTF_Acf1_Cbp146"/>
</dbReference>
<dbReference type="PANTHER" id="PTHR46510">
    <property type="entry name" value="BROMODOMAIN ADJACENT TO ZINC FINGER DOMAIN PROTEIN 1A"/>
    <property type="match status" value="1"/>
</dbReference>
<dbReference type="EMBL" id="HBUF01362229">
    <property type="protein sequence ID" value="CAG6721481.1"/>
    <property type="molecule type" value="Transcribed_RNA"/>
</dbReference>
<comment type="subcellular location">
    <subcellularLocation>
        <location evidence="1 14">Nucleus</location>
    </subcellularLocation>
</comment>
<evidence type="ECO:0000259" key="19">
    <source>
        <dbReference type="PROSITE" id="PS51136"/>
    </source>
</evidence>
<dbReference type="PANTHER" id="PTHR46510:SF1">
    <property type="entry name" value="BROMODOMAIN ADJACENT TO ZINC FINGER DOMAIN PROTEIN 1A"/>
    <property type="match status" value="1"/>
</dbReference>
<feature type="coiled-coil region" evidence="15">
    <location>
        <begin position="651"/>
        <end position="702"/>
    </location>
</feature>
<dbReference type="GO" id="GO:0008623">
    <property type="term" value="C:CHRAC"/>
    <property type="evidence" value="ECO:0007669"/>
    <property type="project" value="TreeGrafter"/>
</dbReference>
<evidence type="ECO:0000256" key="1">
    <source>
        <dbReference type="ARBA" id="ARBA00004123"/>
    </source>
</evidence>
<dbReference type="Gene3D" id="1.20.920.10">
    <property type="entry name" value="Bromodomain-like"/>
    <property type="match status" value="1"/>
</dbReference>
<dbReference type="InterPro" id="IPR001487">
    <property type="entry name" value="Bromodomain"/>
</dbReference>
<evidence type="ECO:0000313" key="20">
    <source>
        <dbReference type="EMBL" id="CAG6721481.1"/>
    </source>
</evidence>
<dbReference type="Pfam" id="PF15613">
    <property type="entry name" value="WSD"/>
    <property type="match status" value="1"/>
</dbReference>
<dbReference type="PROSITE" id="PS00633">
    <property type="entry name" value="BROMODOMAIN_1"/>
    <property type="match status" value="1"/>
</dbReference>
<evidence type="ECO:0000256" key="11">
    <source>
        <dbReference type="ARBA" id="ARBA00068253"/>
    </source>
</evidence>
<dbReference type="InterPro" id="IPR028941">
    <property type="entry name" value="WHIM2_dom"/>
</dbReference>
<dbReference type="PROSITE" id="PS50014">
    <property type="entry name" value="BROMODOMAIN_2"/>
    <property type="match status" value="1"/>
</dbReference>
<evidence type="ECO:0000256" key="5">
    <source>
        <dbReference type="ARBA" id="ARBA00022833"/>
    </source>
</evidence>
<keyword evidence="4 13" id="KW-0863">Zinc-finger</keyword>
<feature type="region of interest" description="Disordered" evidence="16">
    <location>
        <begin position="1236"/>
        <end position="1264"/>
    </location>
</feature>
<evidence type="ECO:0000256" key="3">
    <source>
        <dbReference type="ARBA" id="ARBA00022723"/>
    </source>
</evidence>
<evidence type="ECO:0000256" key="14">
    <source>
        <dbReference type="PROSITE-ProRule" id="PRU00475"/>
    </source>
</evidence>
<dbReference type="FunFam" id="3.30.40.10:FF:000300">
    <property type="entry name" value="Bromodomain adjacent to zinc finger domain protein 1A"/>
    <property type="match status" value="1"/>
</dbReference>
<evidence type="ECO:0000259" key="18">
    <source>
        <dbReference type="PROSITE" id="PS50016"/>
    </source>
</evidence>
<dbReference type="Pfam" id="PF10537">
    <property type="entry name" value="WAC_Acf1_DNA_bd"/>
    <property type="match status" value="1"/>
</dbReference>
<keyword evidence="2" id="KW-0597">Phosphoprotein</keyword>
<dbReference type="PROSITE" id="PS01359">
    <property type="entry name" value="ZF_PHD_1"/>
    <property type="match status" value="1"/>
</dbReference>
<feature type="compositionally biased region" description="Polar residues" evidence="16">
    <location>
        <begin position="304"/>
        <end position="323"/>
    </location>
</feature>
<keyword evidence="7 15" id="KW-0175">Coiled coil</keyword>
<dbReference type="PROSITE" id="PS51136">
    <property type="entry name" value="WAC"/>
    <property type="match status" value="1"/>
</dbReference>
<feature type="region of interest" description="Disordered" evidence="16">
    <location>
        <begin position="257"/>
        <end position="329"/>
    </location>
</feature>
<dbReference type="SUPFAM" id="SSF47370">
    <property type="entry name" value="Bromodomain"/>
    <property type="match status" value="1"/>
</dbReference>
<keyword evidence="10 14" id="KW-0539">Nucleus</keyword>
<dbReference type="GO" id="GO:0031445">
    <property type="term" value="P:regulation of heterochromatin formation"/>
    <property type="evidence" value="ECO:0007669"/>
    <property type="project" value="TreeGrafter"/>
</dbReference>
<evidence type="ECO:0000256" key="8">
    <source>
        <dbReference type="ARBA" id="ARBA00023117"/>
    </source>
</evidence>
<name>A0A8D8VHE1_9HEMI</name>
<dbReference type="InterPro" id="IPR019786">
    <property type="entry name" value="Zinc_finger_PHD-type_CS"/>
</dbReference>
<evidence type="ECO:0000256" key="13">
    <source>
        <dbReference type="PROSITE-ProRule" id="PRU00146"/>
    </source>
</evidence>
<evidence type="ECO:0000256" key="10">
    <source>
        <dbReference type="ARBA" id="ARBA00023242"/>
    </source>
</evidence>
<evidence type="ECO:0000256" key="9">
    <source>
        <dbReference type="ARBA" id="ARBA00023163"/>
    </source>
</evidence>
<evidence type="ECO:0000256" key="7">
    <source>
        <dbReference type="ARBA" id="ARBA00023054"/>
    </source>
</evidence>
<evidence type="ECO:0000256" key="16">
    <source>
        <dbReference type="SAM" id="MobiDB-lite"/>
    </source>
</evidence>
<dbReference type="GO" id="GO:0008270">
    <property type="term" value="F:zinc ion binding"/>
    <property type="evidence" value="ECO:0007669"/>
    <property type="project" value="UniProtKB-KW"/>
</dbReference>
<proteinExistence type="predicted"/>
<feature type="domain" description="Bromo" evidence="17">
    <location>
        <begin position="1284"/>
        <end position="1354"/>
    </location>
</feature>
<evidence type="ECO:0000256" key="2">
    <source>
        <dbReference type="ARBA" id="ARBA00022553"/>
    </source>
</evidence>
<dbReference type="PRINTS" id="PR00503">
    <property type="entry name" value="BROMODOMAIN"/>
</dbReference>
<feature type="compositionally biased region" description="Low complexity" evidence="16">
    <location>
        <begin position="265"/>
        <end position="287"/>
    </location>
</feature>
<dbReference type="SMART" id="SM00297">
    <property type="entry name" value="BROMO"/>
    <property type="match status" value="1"/>
</dbReference>
<dbReference type="SUPFAM" id="SSF57903">
    <property type="entry name" value="FYVE/PHD zinc finger"/>
    <property type="match status" value="2"/>
</dbReference>
<evidence type="ECO:0000256" key="12">
    <source>
        <dbReference type="PROSITE-ProRule" id="PRU00035"/>
    </source>
</evidence>
<keyword evidence="3" id="KW-0479">Metal-binding</keyword>
<keyword evidence="6" id="KW-0805">Transcription regulation</keyword>
<dbReference type="InterPro" id="IPR001965">
    <property type="entry name" value="Znf_PHD"/>
</dbReference>
<dbReference type="Pfam" id="PF15612">
    <property type="entry name" value="WHIM1"/>
    <property type="match status" value="1"/>
</dbReference>
<dbReference type="InterPro" id="IPR047171">
    <property type="entry name" value="BAZ1A"/>
</dbReference>
<dbReference type="InterPro" id="IPR019787">
    <property type="entry name" value="Znf_PHD-finger"/>
</dbReference>